<dbReference type="Pfam" id="PF01370">
    <property type="entry name" value="Epimerase"/>
    <property type="match status" value="1"/>
</dbReference>
<dbReference type="Gene3D" id="3.40.50.720">
    <property type="entry name" value="NAD(P)-binding Rossmann-like Domain"/>
    <property type="match status" value="1"/>
</dbReference>
<dbReference type="PANTHER" id="PTHR32487">
    <property type="entry name" value="3-OXO-DELTA(4,5)-STEROID 5-BETA-REDUCTASE"/>
    <property type="match status" value="1"/>
</dbReference>
<dbReference type="RefSeq" id="WP_101397229.1">
    <property type="nucleotide sequence ID" value="NZ_PJNE01000001.1"/>
</dbReference>
<dbReference type="EMBL" id="PJNE01000001">
    <property type="protein sequence ID" value="PKW25977.1"/>
    <property type="molecule type" value="Genomic_DNA"/>
</dbReference>
<reference evidence="2 3" key="1">
    <citation type="submission" date="2017-12" db="EMBL/GenBank/DDBJ databases">
        <title>Sequencing the genomes of 1000 Actinobacteria strains.</title>
        <authorList>
            <person name="Klenk H.-P."/>
        </authorList>
    </citation>
    <scope>NUCLEOTIDE SEQUENCE [LARGE SCALE GENOMIC DNA]</scope>
    <source>
        <strain evidence="2 3">DSM 12806</strain>
    </source>
</reference>
<accession>A0A2N3YGJ6</accession>
<feature type="domain" description="NAD-dependent epimerase/dehydratase" evidence="1">
    <location>
        <begin position="5"/>
        <end position="243"/>
    </location>
</feature>
<dbReference type="InterPro" id="IPR036291">
    <property type="entry name" value="NAD(P)-bd_dom_sf"/>
</dbReference>
<proteinExistence type="predicted"/>
<dbReference type="SUPFAM" id="SSF51735">
    <property type="entry name" value="NAD(P)-binding Rossmann-fold domains"/>
    <property type="match status" value="1"/>
</dbReference>
<dbReference type="OrthoDB" id="4392084at2"/>
<sequence length="366" mass="40368">MRDRVLVLGATGVAGNAAARRFVADERYDVVTVSRRDPRLPETERHHHVAVDLRDSGAVAEALAEAGPVTHVVYAALYEQPDLVAGWQDAEQIATNRAMLANVLAGLRAAGAPLRHVSLMQGTKAYAYHVGPMRVPAKESRPRVEHDNFYWAQEDLLREAAAEQGFGHTVWRPQFILGGVLGAAMNLVPVIACYAAVRHERGEPFSFPGGPSYVAEGVDARLLASALHWAAEAPAARDETFNITNGDVFEWRDLWPALADALGVDPGPDEPLSLAAWLPEQEEVWQRVVQRHHLRAHTVEQLVGYSHRFADDAFAWAPPGSELASRARPVLLSTVKLRQAGFVDCVDTEITFRHWFANLRSERIIP</sequence>
<comment type="caution">
    <text evidence="2">The sequence shown here is derived from an EMBL/GenBank/DDBJ whole genome shotgun (WGS) entry which is preliminary data.</text>
</comment>
<protein>
    <submittedName>
        <fullName evidence="2">Nucleoside-diphosphate-sugar epimerase</fullName>
    </submittedName>
</protein>
<name>A0A2N3YGJ6_9MICO</name>
<evidence type="ECO:0000313" key="3">
    <source>
        <dbReference type="Proteomes" id="UP000233781"/>
    </source>
</evidence>
<dbReference type="CDD" id="cd08948">
    <property type="entry name" value="5beta-POR_like_SDR_a"/>
    <property type="match status" value="1"/>
</dbReference>
<dbReference type="AlphaFoldDB" id="A0A2N3YGJ6"/>
<dbReference type="Proteomes" id="UP000233781">
    <property type="component" value="Unassembled WGS sequence"/>
</dbReference>
<organism evidence="2 3">
    <name type="scientific">Phycicoccus duodecadis</name>
    <dbReference type="NCBI Taxonomy" id="173053"/>
    <lineage>
        <taxon>Bacteria</taxon>
        <taxon>Bacillati</taxon>
        <taxon>Actinomycetota</taxon>
        <taxon>Actinomycetes</taxon>
        <taxon>Micrococcales</taxon>
        <taxon>Intrasporangiaceae</taxon>
        <taxon>Phycicoccus</taxon>
    </lineage>
</organism>
<dbReference type="PANTHER" id="PTHR32487:SF0">
    <property type="entry name" value="3-OXO-DELTA(4,5)-STEROID 5-BETA-REDUCTASE"/>
    <property type="match status" value="1"/>
</dbReference>
<evidence type="ECO:0000313" key="2">
    <source>
        <dbReference type="EMBL" id="PKW25977.1"/>
    </source>
</evidence>
<dbReference type="InterPro" id="IPR055222">
    <property type="entry name" value="PRISE-like_Rossmann-fold"/>
</dbReference>
<evidence type="ECO:0000259" key="1">
    <source>
        <dbReference type="Pfam" id="PF01370"/>
    </source>
</evidence>
<dbReference type="InterPro" id="IPR001509">
    <property type="entry name" value="Epimerase_deHydtase"/>
</dbReference>
<keyword evidence="3" id="KW-1185">Reference proteome</keyword>
<gene>
    <name evidence="2" type="ORF">ATL31_0781</name>
</gene>